<dbReference type="EMBL" id="CM047740">
    <property type="protein sequence ID" value="KAJ0040368.1"/>
    <property type="molecule type" value="Genomic_DNA"/>
</dbReference>
<sequence length="441" mass="50168">MSRGSEYLRLYRLINDSVRPYAESELVSLTKEQEKELLASLSQILRKVQLWTRELDCDSSDELETHSDDHLYLSKIIVDMVINSVIEWILCSPCDARRGLIYAHIGSFLNLFHIDKSSSNATFSTAVVGWCKAALLRCIHKRNENGSIRHIFTGDVILLSVKIFLLGVKSHFVQHLAANILVVISELLSTSVCQYIIFYFGSNWNLLIRSLFCCMELAIINILSIASAPFRAESGNSHFDSSSFVGVIKPRLKYAGWSSLAGIVRILRNILKSLKQEYDYDDSLTEAYLHSVYSCLSTVPWDSMDLICGTQSSCSAGVLHLRTADEEQSKVVFLGNIIQFLCSLVEHISSVDDMGSSLDKYLILSVVTKLVPKLLYWCLNEPGECVRTRISQYFRHKLLVRVYLVFFLINLEIWVFKILFNNFGWEKVMLEYSEVLVVGSF</sequence>
<proteinExistence type="predicted"/>
<organism evidence="1 2">
    <name type="scientific">Pistacia integerrima</name>
    <dbReference type="NCBI Taxonomy" id="434235"/>
    <lineage>
        <taxon>Eukaryota</taxon>
        <taxon>Viridiplantae</taxon>
        <taxon>Streptophyta</taxon>
        <taxon>Embryophyta</taxon>
        <taxon>Tracheophyta</taxon>
        <taxon>Spermatophyta</taxon>
        <taxon>Magnoliopsida</taxon>
        <taxon>eudicotyledons</taxon>
        <taxon>Gunneridae</taxon>
        <taxon>Pentapetalae</taxon>
        <taxon>rosids</taxon>
        <taxon>malvids</taxon>
        <taxon>Sapindales</taxon>
        <taxon>Anacardiaceae</taxon>
        <taxon>Pistacia</taxon>
    </lineage>
</organism>
<evidence type="ECO:0000313" key="1">
    <source>
        <dbReference type="EMBL" id="KAJ0040368.1"/>
    </source>
</evidence>
<evidence type="ECO:0000313" key="2">
    <source>
        <dbReference type="Proteomes" id="UP001163603"/>
    </source>
</evidence>
<keyword evidence="2" id="KW-1185">Reference proteome</keyword>
<comment type="caution">
    <text evidence="1">The sequence shown here is derived from an EMBL/GenBank/DDBJ whole genome shotgun (WGS) entry which is preliminary data.</text>
</comment>
<dbReference type="Proteomes" id="UP001163603">
    <property type="component" value="Chromosome 5"/>
</dbReference>
<reference evidence="2" key="1">
    <citation type="journal article" date="2023" name="G3 (Bethesda)">
        <title>Genome assembly and association tests identify interacting loci associated with vigor, precocity, and sex in interspecific pistachio rootstocks.</title>
        <authorList>
            <person name="Palmer W."/>
            <person name="Jacygrad E."/>
            <person name="Sagayaradj S."/>
            <person name="Cavanaugh K."/>
            <person name="Han R."/>
            <person name="Bertier L."/>
            <person name="Beede B."/>
            <person name="Kafkas S."/>
            <person name="Golino D."/>
            <person name="Preece J."/>
            <person name="Michelmore R."/>
        </authorList>
    </citation>
    <scope>NUCLEOTIDE SEQUENCE [LARGE SCALE GENOMIC DNA]</scope>
</reference>
<gene>
    <name evidence="1" type="ORF">Pint_28146</name>
</gene>
<protein>
    <submittedName>
        <fullName evidence="1">Uncharacterized protein</fullName>
    </submittedName>
</protein>
<name>A0ACC0YS82_9ROSI</name>
<accession>A0ACC0YS82</accession>